<organism evidence="7 8">
    <name type="scientific">Datura stramonium</name>
    <name type="common">Jimsonweed</name>
    <name type="synonym">Common thornapple</name>
    <dbReference type="NCBI Taxonomy" id="4076"/>
    <lineage>
        <taxon>Eukaryota</taxon>
        <taxon>Viridiplantae</taxon>
        <taxon>Streptophyta</taxon>
        <taxon>Embryophyta</taxon>
        <taxon>Tracheophyta</taxon>
        <taxon>Spermatophyta</taxon>
        <taxon>Magnoliopsida</taxon>
        <taxon>eudicotyledons</taxon>
        <taxon>Gunneridae</taxon>
        <taxon>Pentapetalae</taxon>
        <taxon>asterids</taxon>
        <taxon>lamiids</taxon>
        <taxon>Solanales</taxon>
        <taxon>Solanaceae</taxon>
        <taxon>Solanoideae</taxon>
        <taxon>Datureae</taxon>
        <taxon>Datura</taxon>
    </lineage>
</organism>
<dbReference type="PRINTS" id="PR00385">
    <property type="entry name" value="P450"/>
</dbReference>
<feature type="transmembrane region" description="Helical" evidence="6">
    <location>
        <begin position="6"/>
        <end position="29"/>
    </location>
</feature>
<sequence>MDNFQSSIIYITATILSLLFCGFILHLLTKKFLSKHGKKRYHPIGGTIFNQLINFHRLHHYMTDLASKYKTYRLISPFRNEIYTSDPVNVEYILKTNFDNYGKGWYNYSILKDLLGEGIFTVDGDKWREQRKLSSHEFSTRVLRDFSSVVFRKNAVKFAHILSEAVKSNEIVDIQDLFMKATLDSIFKVAFGVELDSMCGSNEEGKKFIHVFDDASAMTLWRYVDILWKIKRSLNIGSEAKLKEYLRTIDAFVYKLIQRKTEQMSKPEADLSLQWKKEDILSRFLQIAGTDPKYLRDIILNFIIAGKDTTAATLSWFVYVLCKYPHVQEKVAQEIKEATAEKEDGTDITNFAANVSQDALEKMQYLHAALTETLRLYPAVPVDAKICFSDDTLPDGFSVNKGDMVSYQPYAMGRMKFIWGDDAEEYKPERWLDGDGFFRPDNPFKFTAFQAGPRICLGKEFAYRQMKIFSAVLLRYFVFKLSDDKKTVNYRTMINLHIDGGLHVRVFHR</sequence>
<keyword evidence="5" id="KW-0408">Iron</keyword>
<comment type="caution">
    <text evidence="7">The sequence shown here is derived from an EMBL/GenBank/DDBJ whole genome shotgun (WGS) entry which is preliminary data.</text>
</comment>
<dbReference type="EMBL" id="JACEIK010004143">
    <property type="protein sequence ID" value="MCD9644408.1"/>
    <property type="molecule type" value="Genomic_DNA"/>
</dbReference>
<keyword evidence="6" id="KW-0472">Membrane</keyword>
<evidence type="ECO:0000256" key="2">
    <source>
        <dbReference type="ARBA" id="ARBA00010617"/>
    </source>
</evidence>
<dbReference type="Gene3D" id="1.10.630.10">
    <property type="entry name" value="Cytochrome P450"/>
    <property type="match status" value="1"/>
</dbReference>
<dbReference type="Proteomes" id="UP000823775">
    <property type="component" value="Unassembled WGS sequence"/>
</dbReference>
<dbReference type="CDD" id="cd11064">
    <property type="entry name" value="CYP86A"/>
    <property type="match status" value="1"/>
</dbReference>
<accession>A0ABS8VDZ9</accession>
<name>A0ABS8VDZ9_DATST</name>
<gene>
    <name evidence="7" type="ORF">HAX54_032615</name>
</gene>
<keyword evidence="3" id="KW-0479">Metal-binding</keyword>
<dbReference type="InterPro" id="IPR002401">
    <property type="entry name" value="Cyt_P450_E_grp-I"/>
</dbReference>
<comment type="similarity">
    <text evidence="2">Belongs to the cytochrome P450 family.</text>
</comment>
<proteinExistence type="inferred from homology"/>
<dbReference type="InterPro" id="IPR001128">
    <property type="entry name" value="Cyt_P450"/>
</dbReference>
<evidence type="ECO:0008006" key="9">
    <source>
        <dbReference type="Google" id="ProtNLM"/>
    </source>
</evidence>
<evidence type="ECO:0000313" key="8">
    <source>
        <dbReference type="Proteomes" id="UP000823775"/>
    </source>
</evidence>
<reference evidence="7 8" key="1">
    <citation type="journal article" date="2021" name="BMC Genomics">
        <title>Datura genome reveals duplications of psychoactive alkaloid biosynthetic genes and high mutation rate following tissue culture.</title>
        <authorList>
            <person name="Rajewski A."/>
            <person name="Carter-House D."/>
            <person name="Stajich J."/>
            <person name="Litt A."/>
        </authorList>
    </citation>
    <scope>NUCLEOTIDE SEQUENCE [LARGE SCALE GENOMIC DNA]</scope>
    <source>
        <strain evidence="7">AR-01</strain>
    </source>
</reference>
<keyword evidence="4" id="KW-0560">Oxidoreductase</keyword>
<keyword evidence="8" id="KW-1185">Reference proteome</keyword>
<evidence type="ECO:0000256" key="4">
    <source>
        <dbReference type="ARBA" id="ARBA00023002"/>
    </source>
</evidence>
<protein>
    <recommendedName>
        <fullName evidence="9">Cytochrome P450 704C1-like</fullName>
    </recommendedName>
</protein>
<keyword evidence="6" id="KW-1133">Transmembrane helix</keyword>
<evidence type="ECO:0000313" key="7">
    <source>
        <dbReference type="EMBL" id="MCD9644408.1"/>
    </source>
</evidence>
<evidence type="ECO:0000256" key="1">
    <source>
        <dbReference type="ARBA" id="ARBA00001971"/>
    </source>
</evidence>
<evidence type="ECO:0000256" key="3">
    <source>
        <dbReference type="ARBA" id="ARBA00022723"/>
    </source>
</evidence>
<comment type="cofactor">
    <cofactor evidence="1">
        <name>heme</name>
        <dbReference type="ChEBI" id="CHEBI:30413"/>
    </cofactor>
</comment>
<dbReference type="PANTHER" id="PTHR24296">
    <property type="entry name" value="CYTOCHROME P450"/>
    <property type="match status" value="1"/>
</dbReference>
<dbReference type="Pfam" id="PF00067">
    <property type="entry name" value="p450"/>
    <property type="match status" value="1"/>
</dbReference>
<keyword evidence="6" id="KW-0812">Transmembrane</keyword>
<evidence type="ECO:0000256" key="6">
    <source>
        <dbReference type="SAM" id="Phobius"/>
    </source>
</evidence>
<dbReference type="InterPro" id="IPR036396">
    <property type="entry name" value="Cyt_P450_sf"/>
</dbReference>
<evidence type="ECO:0000256" key="5">
    <source>
        <dbReference type="ARBA" id="ARBA00023004"/>
    </source>
</evidence>
<dbReference type="PRINTS" id="PR00463">
    <property type="entry name" value="EP450I"/>
</dbReference>
<dbReference type="SUPFAM" id="SSF48264">
    <property type="entry name" value="Cytochrome P450"/>
    <property type="match status" value="1"/>
</dbReference>